<protein>
    <recommendedName>
        <fullName evidence="4">Type II secretion system protein J</fullName>
    </recommendedName>
</protein>
<dbReference type="Proteomes" id="UP000176365">
    <property type="component" value="Unassembled WGS sequence"/>
</dbReference>
<proteinExistence type="predicted"/>
<keyword evidence="1" id="KW-1133">Transmembrane helix</keyword>
<feature type="transmembrane region" description="Helical" evidence="1">
    <location>
        <begin position="12"/>
        <end position="35"/>
    </location>
</feature>
<evidence type="ECO:0000313" key="2">
    <source>
        <dbReference type="EMBL" id="OHA31132.1"/>
    </source>
</evidence>
<evidence type="ECO:0000256" key="1">
    <source>
        <dbReference type="SAM" id="Phobius"/>
    </source>
</evidence>
<evidence type="ECO:0008006" key="4">
    <source>
        <dbReference type="Google" id="ProtNLM"/>
    </source>
</evidence>
<dbReference type="AlphaFoldDB" id="A0A1G2N772"/>
<dbReference type="PROSITE" id="PS00409">
    <property type="entry name" value="PROKAR_NTER_METHYL"/>
    <property type="match status" value="1"/>
</dbReference>
<gene>
    <name evidence="2" type="ORF">A3B11_00315</name>
</gene>
<accession>A0A1G2N772</accession>
<keyword evidence="1" id="KW-0812">Transmembrane</keyword>
<dbReference type="NCBIfam" id="TIGR02532">
    <property type="entry name" value="IV_pilin_GFxxxE"/>
    <property type="match status" value="1"/>
</dbReference>
<name>A0A1G2N772_9BACT</name>
<dbReference type="InterPro" id="IPR012902">
    <property type="entry name" value="N_methyl_site"/>
</dbReference>
<evidence type="ECO:0000313" key="3">
    <source>
        <dbReference type="Proteomes" id="UP000176365"/>
    </source>
</evidence>
<keyword evidence="1" id="KW-0472">Membrane</keyword>
<comment type="caution">
    <text evidence="2">The sequence shown here is derived from an EMBL/GenBank/DDBJ whole genome shotgun (WGS) entry which is preliminary data.</text>
</comment>
<dbReference type="Pfam" id="PF07963">
    <property type="entry name" value="N_methyl"/>
    <property type="match status" value="1"/>
</dbReference>
<organism evidence="2 3">
    <name type="scientific">Candidatus Taylorbacteria bacterium RIFCSPLOWO2_01_FULL_44_26</name>
    <dbReference type="NCBI Taxonomy" id="1802318"/>
    <lineage>
        <taxon>Bacteria</taxon>
        <taxon>Candidatus Tayloriibacteriota</taxon>
    </lineage>
</organism>
<dbReference type="EMBL" id="MHRW01000007">
    <property type="protein sequence ID" value="OHA31132.1"/>
    <property type="molecule type" value="Genomic_DNA"/>
</dbReference>
<sequence>MFLFKYLKGKRGMTLIEVLTAVAVTVVIMVAVSAFQYNVINYNRSTSVSLTNTQEAQALLKVMAKELRGSSPSENGSYPIAAAATSTLTFFSDIDADGFVDQVRYYLATTTLYRGIVKPTGSPLSYVQSNENKNIIATGIRNSSSTPIFKYFSGTYTGTSTPMTYPLNIPSIRLININITIDTDTKKSPIPRTFSTQATLRNLKDNI</sequence>
<reference evidence="2 3" key="1">
    <citation type="journal article" date="2016" name="Nat. Commun.">
        <title>Thousands of microbial genomes shed light on interconnected biogeochemical processes in an aquifer system.</title>
        <authorList>
            <person name="Anantharaman K."/>
            <person name="Brown C.T."/>
            <person name="Hug L.A."/>
            <person name="Sharon I."/>
            <person name="Castelle C.J."/>
            <person name="Probst A.J."/>
            <person name="Thomas B.C."/>
            <person name="Singh A."/>
            <person name="Wilkins M.J."/>
            <person name="Karaoz U."/>
            <person name="Brodie E.L."/>
            <person name="Williams K.H."/>
            <person name="Hubbard S.S."/>
            <person name="Banfield J.F."/>
        </authorList>
    </citation>
    <scope>NUCLEOTIDE SEQUENCE [LARGE SCALE GENOMIC DNA]</scope>
</reference>